<dbReference type="FunFam" id="3.40.50.300:FF:001091">
    <property type="entry name" value="Probable disease resistance protein At1g61300"/>
    <property type="match status" value="1"/>
</dbReference>
<evidence type="ECO:0000313" key="10">
    <source>
        <dbReference type="EMBL" id="CAB4297872.1"/>
    </source>
</evidence>
<dbReference type="OrthoDB" id="1163394at2759"/>
<feature type="domain" description="NB-ARC" evidence="6">
    <location>
        <begin position="239"/>
        <end position="409"/>
    </location>
</feature>
<dbReference type="InterPro" id="IPR027417">
    <property type="entry name" value="P-loop_NTPase"/>
</dbReference>
<dbReference type="SUPFAM" id="SSF52540">
    <property type="entry name" value="P-loop containing nucleoside triphosphate hydrolases"/>
    <property type="match status" value="1"/>
</dbReference>
<proteinExistence type="predicted"/>
<dbReference type="PRINTS" id="PR00364">
    <property type="entry name" value="DISEASERSIST"/>
</dbReference>
<dbReference type="Gene3D" id="1.10.10.10">
    <property type="entry name" value="Winged helix-like DNA-binding domain superfamily/Winged helix DNA-binding domain"/>
    <property type="match status" value="1"/>
</dbReference>
<feature type="coiled-coil region" evidence="5">
    <location>
        <begin position="183"/>
        <end position="210"/>
    </location>
</feature>
<dbReference type="InterPro" id="IPR002182">
    <property type="entry name" value="NB-ARC"/>
</dbReference>
<dbReference type="Pfam" id="PF18052">
    <property type="entry name" value="Rx_N"/>
    <property type="match status" value="1"/>
</dbReference>
<evidence type="ECO:0000259" key="8">
    <source>
        <dbReference type="Pfam" id="PF23559"/>
    </source>
</evidence>
<keyword evidence="2" id="KW-0547">Nucleotide-binding</keyword>
<protein>
    <submittedName>
        <fullName evidence="10">Uncharacterized protein</fullName>
    </submittedName>
</protein>
<feature type="domain" description="Disease resistance N-terminal" evidence="7">
    <location>
        <begin position="44"/>
        <end position="125"/>
    </location>
</feature>
<dbReference type="GO" id="GO:0005524">
    <property type="term" value="F:ATP binding"/>
    <property type="evidence" value="ECO:0007669"/>
    <property type="project" value="UniProtKB-KW"/>
</dbReference>
<dbReference type="Gene3D" id="1.10.8.430">
    <property type="entry name" value="Helical domain of apoptotic protease-activating factors"/>
    <property type="match status" value="1"/>
</dbReference>
<dbReference type="InterPro" id="IPR032675">
    <property type="entry name" value="LRR_dom_sf"/>
</dbReference>
<evidence type="ECO:0000256" key="5">
    <source>
        <dbReference type="SAM" id="Coils"/>
    </source>
</evidence>
<dbReference type="InterPro" id="IPR041118">
    <property type="entry name" value="Rx_N"/>
</dbReference>
<keyword evidence="1" id="KW-0677">Repeat</keyword>
<evidence type="ECO:0000259" key="6">
    <source>
        <dbReference type="Pfam" id="PF00931"/>
    </source>
</evidence>
<dbReference type="GO" id="GO:0006952">
    <property type="term" value="P:defense response"/>
    <property type="evidence" value="ECO:0007669"/>
    <property type="project" value="UniProtKB-KW"/>
</dbReference>
<dbReference type="AlphaFoldDB" id="A0A6J5WDZ9"/>
<evidence type="ECO:0000259" key="7">
    <source>
        <dbReference type="Pfam" id="PF18052"/>
    </source>
</evidence>
<keyword evidence="11" id="KW-1185">Reference proteome</keyword>
<dbReference type="SUPFAM" id="SSF52058">
    <property type="entry name" value="L domain-like"/>
    <property type="match status" value="2"/>
</dbReference>
<dbReference type="PANTHER" id="PTHR36766:SF49">
    <property type="entry name" value="DISEASE RESISTANCE PROTEIN RGA3"/>
    <property type="match status" value="1"/>
</dbReference>
<dbReference type="FunFam" id="1.10.10.10:FF:000322">
    <property type="entry name" value="Probable disease resistance protein At1g63360"/>
    <property type="match status" value="1"/>
</dbReference>
<evidence type="ECO:0000313" key="11">
    <source>
        <dbReference type="Proteomes" id="UP000507245"/>
    </source>
</evidence>
<dbReference type="Pfam" id="PF23559">
    <property type="entry name" value="WHD_DRP"/>
    <property type="match status" value="1"/>
</dbReference>
<keyword evidence="3" id="KW-0611">Plant defense</keyword>
<keyword evidence="5" id="KW-0175">Coiled coil</keyword>
<reference evidence="11" key="1">
    <citation type="journal article" date="2020" name="Genome Biol.">
        <title>Gamete binning: chromosome-level and haplotype-resolved genome assembly enabled by high-throughput single-cell sequencing of gamete genomes.</title>
        <authorList>
            <person name="Campoy J.A."/>
            <person name="Sun H."/>
            <person name="Goel M."/>
            <person name="Jiao W.-B."/>
            <person name="Folz-Donahue K."/>
            <person name="Wang N."/>
            <person name="Rubio M."/>
            <person name="Liu C."/>
            <person name="Kukat C."/>
            <person name="Ruiz D."/>
            <person name="Huettel B."/>
            <person name="Schneeberger K."/>
        </authorList>
    </citation>
    <scope>NUCLEOTIDE SEQUENCE [LARGE SCALE GENOMIC DNA]</scope>
    <source>
        <strain evidence="11">cv. Rojo Pasion</strain>
    </source>
</reference>
<organism evidence="10 11">
    <name type="scientific">Prunus armeniaca</name>
    <name type="common">Apricot</name>
    <name type="synonym">Armeniaca vulgaris</name>
    <dbReference type="NCBI Taxonomy" id="36596"/>
    <lineage>
        <taxon>Eukaryota</taxon>
        <taxon>Viridiplantae</taxon>
        <taxon>Streptophyta</taxon>
        <taxon>Embryophyta</taxon>
        <taxon>Tracheophyta</taxon>
        <taxon>Spermatophyta</taxon>
        <taxon>Magnoliopsida</taxon>
        <taxon>eudicotyledons</taxon>
        <taxon>Gunneridae</taxon>
        <taxon>Pentapetalae</taxon>
        <taxon>rosids</taxon>
        <taxon>fabids</taxon>
        <taxon>Rosales</taxon>
        <taxon>Rosaceae</taxon>
        <taxon>Amygdaloideae</taxon>
        <taxon>Amygdaleae</taxon>
        <taxon>Prunus</taxon>
    </lineage>
</organism>
<evidence type="ECO:0000256" key="1">
    <source>
        <dbReference type="ARBA" id="ARBA00022737"/>
    </source>
</evidence>
<dbReference type="InterPro" id="IPR055414">
    <property type="entry name" value="LRR_R13L4/SHOC2-like"/>
</dbReference>
<dbReference type="InterPro" id="IPR036388">
    <property type="entry name" value="WH-like_DNA-bd_sf"/>
</dbReference>
<name>A0A6J5WDZ9_PRUAR</name>
<keyword evidence="4" id="KW-0067">ATP-binding</keyword>
<dbReference type="Gene3D" id="1.20.5.4130">
    <property type="match status" value="1"/>
</dbReference>
<dbReference type="PANTHER" id="PTHR36766">
    <property type="entry name" value="PLANT BROAD-SPECTRUM MILDEW RESISTANCE PROTEIN RPW8"/>
    <property type="match status" value="1"/>
</dbReference>
<dbReference type="Gene3D" id="3.80.10.10">
    <property type="entry name" value="Ribonuclease Inhibitor"/>
    <property type="match status" value="4"/>
</dbReference>
<evidence type="ECO:0000259" key="9">
    <source>
        <dbReference type="Pfam" id="PF23598"/>
    </source>
</evidence>
<feature type="domain" description="Disease resistance R13L4/SHOC-2-like LRR" evidence="9">
    <location>
        <begin position="637"/>
        <end position="932"/>
    </location>
</feature>
<dbReference type="Pfam" id="PF23598">
    <property type="entry name" value="LRR_14"/>
    <property type="match status" value="1"/>
</dbReference>
<evidence type="ECO:0000256" key="3">
    <source>
        <dbReference type="ARBA" id="ARBA00022821"/>
    </source>
</evidence>
<dbReference type="InterPro" id="IPR042197">
    <property type="entry name" value="Apaf_helical"/>
</dbReference>
<dbReference type="GO" id="GO:0051707">
    <property type="term" value="P:response to other organism"/>
    <property type="evidence" value="ECO:0007669"/>
    <property type="project" value="UniProtKB-ARBA"/>
</dbReference>
<dbReference type="Proteomes" id="UP000507245">
    <property type="component" value="Unassembled WGS sequence"/>
</dbReference>
<sequence>MVFLAKRCTSLRLNRSAPASTPVDLKSCVHSRLAMEAVIVAPLLELLFGRLTSSVAGKVQTSRDFKKEMETLQNILPVIQGVIEDAEEQQMKDKKVRGWLVKLKEVAYDADDLLDEISTLPLRRQLMEVTDGDTVDPIYKLFRKLGRNPNTKELFGLRLRRIRQRTTYKVRKTTLKLATIPVHFKMSRKLKEIRENLEDLTKQMSCFQFKQCSPYKRSDTMERRETGPFVDESKVFGRDEDVEKIVEMLLSGSGPQVPVIPIVGIGGMGKTTLAQLVYNDPRVRRHFELEMWVSVNDNFNPKRIINQMLGYVTKSSHDSLQIGVLQSQLRQSLRGKRYVLVLDDVWNHDQDEWDKLINPLKGTSDGSKIILTTRSEAVAAITSASPPYRLEALSKDDCWNLFKQLAFSEGKEDEFQSLLPIGEQIVDKCKGVPLVAKTLGSLLRLKRQETEWSNVQKSELWSDNGGENRILTILRLSYNHLPSHLKPCFAYCSVFPKNYEINKEKLIHQWVAQGLIDDQESFLNMEDIGNEYFNNLLMMSFFQGIRKSDDDEVMTEFTMHDLIHDLAKSVSGKEFMTLGHDNVRSNLIEIPYPTDGFSKIRHASVVSNPSSCLIPKALCKAKKLRTLNLLSPREDSEQVLPAVVSTFKHLRVLNLSGYDTKRLHRSIGGLIYLRYLDLSYTLIETMPATICDLCNLQTLNLSNCSELRELPRGTARLIRLRHLHIDNCAKLYYMPPSIGNLCQLRTLPVFIVGGKIEDDITQLLRLSNLQGKLKITHLERVRRLYDELLDISSWMSLRNFYSLELLWGNVDEGKSASNTSSRQSPRRHPLADLDADLEVCECFKPSHCIRKLSIKGYSGVTFPHWMNMSGLENLTQVNLINCKNCESLPTLGKLPVLKILNIQGMHSIINIGVEFSGEGDRSFSSLKELTLRDFPELKTWSIVDSAEAFICLDKLIITECPLLMSMPWFPRLQYLELQKCNQLIVRSASELNTLSTLVIDFFQDIFFLPKKLLQNNSRLKSLKIGCCEKLETLPHGLKSLTSLENLEIVECPSLICLPEEGMEGLCSLRSFSIENCAGLTSLSMRMKHLTALDNLTIMSCSNLVHLPDNFHCLVELRSVTIINCEKLTSLPEGMQHLKKLQILELRMCPKLTELPNWVEHLVSLRSLAISQCPNIRSLPEGLGRLSALQHLSIRDCPDLEHYCERGKGEGWGKISHVPYIYVESSALQQGQPIASTSQNP</sequence>
<accession>A0A6J5WDZ9</accession>
<evidence type="ECO:0000256" key="2">
    <source>
        <dbReference type="ARBA" id="ARBA00022741"/>
    </source>
</evidence>
<evidence type="ECO:0000256" key="4">
    <source>
        <dbReference type="ARBA" id="ARBA00022840"/>
    </source>
</evidence>
<gene>
    <name evidence="10" type="ORF">ORAREDHAP_LOCUS9912</name>
</gene>
<dbReference type="InterPro" id="IPR058922">
    <property type="entry name" value="WHD_DRP"/>
</dbReference>
<dbReference type="Pfam" id="PF00931">
    <property type="entry name" value="NB-ARC"/>
    <property type="match status" value="1"/>
</dbReference>
<feature type="domain" description="Disease resistance protein winged helix" evidence="8">
    <location>
        <begin position="494"/>
        <end position="567"/>
    </location>
</feature>
<dbReference type="GO" id="GO:0043531">
    <property type="term" value="F:ADP binding"/>
    <property type="evidence" value="ECO:0007669"/>
    <property type="project" value="InterPro"/>
</dbReference>
<dbReference type="Gene3D" id="3.40.50.300">
    <property type="entry name" value="P-loop containing nucleotide triphosphate hydrolases"/>
    <property type="match status" value="1"/>
</dbReference>
<dbReference type="EMBL" id="CAEKKB010000001">
    <property type="protein sequence ID" value="CAB4297872.1"/>
    <property type="molecule type" value="Genomic_DNA"/>
</dbReference>